<keyword evidence="3 6" id="KW-0812">Transmembrane</keyword>
<feature type="transmembrane region" description="Helical" evidence="6">
    <location>
        <begin position="113"/>
        <end position="135"/>
    </location>
</feature>
<evidence type="ECO:0000256" key="6">
    <source>
        <dbReference type="RuleBase" id="RU363042"/>
    </source>
</evidence>
<evidence type="ECO:0000256" key="2">
    <source>
        <dbReference type="ARBA" id="ARBA00022475"/>
    </source>
</evidence>
<evidence type="ECO:0000256" key="3">
    <source>
        <dbReference type="ARBA" id="ARBA00022692"/>
    </source>
</evidence>
<comment type="function">
    <text evidence="6">Catalyzes the transfer of a lysyl group from L-lysyl-tRNA(Lys) to membrane-bound phosphatidylglycerol (PG), which produces lysylphosphatidylglycerol (LPG), a major component of the bacterial membrane with a positive net charge. LPG synthesis contributes to bacterial virulence as it is involved in the resistance mechanism against cationic antimicrobial peptides (CAMP) produces by the host's immune system (defensins, cathelicidins) and by the competing microorganisms.</text>
</comment>
<evidence type="ECO:0000256" key="4">
    <source>
        <dbReference type="ARBA" id="ARBA00022989"/>
    </source>
</evidence>
<dbReference type="PANTHER" id="PTHR37693:SF1">
    <property type="entry name" value="INTEGRAL MEMBRANE PROTEIN"/>
    <property type="match status" value="1"/>
</dbReference>
<keyword evidence="4 6" id="KW-1133">Transmembrane helix</keyword>
<dbReference type="GO" id="GO:0046677">
    <property type="term" value="P:response to antibiotic"/>
    <property type="evidence" value="ECO:0007669"/>
    <property type="project" value="UniProtKB-KW"/>
</dbReference>
<name>A0A0R2LN23_9LACO</name>
<sequence>MFLVGIAIFTYSLRDIKFSVLVNDFVHINFWWFGVAVACMVIYLGLEAWIVKVFISDRITGFTFKDALRIPMVEQLFNGITPFSSGGQPAQLIALMQTGVDAGKASSVLLMKFVVYQSMIVINFLIALMIGFNQIQDKLHALVWLVVFGFCIHLAVIVGLLMIMFWYNFTKKMVTVVLYPVKWFVKPERYERMSRNINSKIDSFYAESVRISGKGKLMLRVFVITFFQLSFYYLIPYFIMLALGYTSANIVMVTSFHILIVMVISLFPIPGGAGGAEYSFEMIFRSYISSSSKLVLAMILWRLLTYYFGMLAGLVAMVIRPDRVTEESDS</sequence>
<feature type="transmembrane region" description="Helical" evidence="6">
    <location>
        <begin position="294"/>
        <end position="319"/>
    </location>
</feature>
<dbReference type="Proteomes" id="UP000051906">
    <property type="component" value="Unassembled WGS sequence"/>
</dbReference>
<evidence type="ECO:0000313" key="7">
    <source>
        <dbReference type="EMBL" id="KRO00461.1"/>
    </source>
</evidence>
<accession>A0A0R2LN23</accession>
<dbReference type="EC" id="2.3.2.3" evidence="6"/>
<comment type="catalytic activity">
    <reaction evidence="6">
        <text>L-lysyl-tRNA(Lys) + a 1,2-diacyl-sn-glycero-3-phospho-(1'-sn-glycerol) = a 1,2-diacyl-sn-glycero-3-phospho-1'-(3'-O-L-lysyl)-sn-glycerol + tRNA(Lys)</text>
        <dbReference type="Rhea" id="RHEA:10668"/>
        <dbReference type="Rhea" id="RHEA-COMP:9696"/>
        <dbReference type="Rhea" id="RHEA-COMP:9697"/>
        <dbReference type="ChEBI" id="CHEBI:64716"/>
        <dbReference type="ChEBI" id="CHEBI:75792"/>
        <dbReference type="ChEBI" id="CHEBI:78442"/>
        <dbReference type="ChEBI" id="CHEBI:78529"/>
        <dbReference type="EC" id="2.3.2.3"/>
    </reaction>
</comment>
<comment type="caution">
    <text evidence="7">The sequence shown here is derived from an EMBL/GenBank/DDBJ whole genome shotgun (WGS) entry which is preliminary data.</text>
</comment>
<feature type="transmembrane region" description="Helical" evidence="6">
    <location>
        <begin position="250"/>
        <end position="273"/>
    </location>
</feature>
<dbReference type="GO" id="GO:0005886">
    <property type="term" value="C:plasma membrane"/>
    <property type="evidence" value="ECO:0007669"/>
    <property type="project" value="UniProtKB-SubCell"/>
</dbReference>
<feature type="transmembrane region" description="Helical" evidence="6">
    <location>
        <begin position="217"/>
        <end position="244"/>
    </location>
</feature>
<gene>
    <name evidence="6" type="primary">mprF</name>
    <name evidence="7" type="ORF">IV54_GL000582</name>
</gene>
<feature type="transmembrane region" description="Helical" evidence="6">
    <location>
        <begin position="30"/>
        <end position="55"/>
    </location>
</feature>
<organism evidence="7 8">
    <name type="scientific">Levilactobacillus paucivorans</name>
    <dbReference type="NCBI Taxonomy" id="616990"/>
    <lineage>
        <taxon>Bacteria</taxon>
        <taxon>Bacillati</taxon>
        <taxon>Bacillota</taxon>
        <taxon>Bacilli</taxon>
        <taxon>Lactobacillales</taxon>
        <taxon>Lactobacillaceae</taxon>
        <taxon>Levilactobacillus</taxon>
    </lineage>
</organism>
<evidence type="ECO:0000256" key="5">
    <source>
        <dbReference type="ARBA" id="ARBA00023136"/>
    </source>
</evidence>
<dbReference type="InterPro" id="IPR022791">
    <property type="entry name" value="L-PG_synthase/AglD"/>
</dbReference>
<keyword evidence="5 6" id="KW-0472">Membrane</keyword>
<dbReference type="STRING" id="616990.IV54_GL000582"/>
<comment type="similarity">
    <text evidence="6">Belongs to the LPG synthase family.</text>
</comment>
<keyword evidence="6" id="KW-0443">Lipid metabolism</keyword>
<dbReference type="AlphaFoldDB" id="A0A0R2LN23"/>
<dbReference type="NCBIfam" id="TIGR00374">
    <property type="entry name" value="flippase-like domain"/>
    <property type="match status" value="1"/>
</dbReference>
<protein>
    <recommendedName>
        <fullName evidence="6">Phosphatidylglycerol lysyltransferase</fullName>
        <ecNumber evidence="6">2.3.2.3</ecNumber>
    </recommendedName>
    <alternativeName>
        <fullName evidence="6">Lysylphosphatidylglycerol synthase</fullName>
    </alternativeName>
</protein>
<evidence type="ECO:0000256" key="1">
    <source>
        <dbReference type="ARBA" id="ARBA00004651"/>
    </source>
</evidence>
<comment type="subcellular location">
    <subcellularLocation>
        <location evidence="1 6">Cell membrane</location>
        <topology evidence="1 6">Multi-pass membrane protein</topology>
    </subcellularLocation>
</comment>
<keyword evidence="6" id="KW-0808">Transferase</keyword>
<dbReference type="EMBL" id="JQCA01000124">
    <property type="protein sequence ID" value="KRO00461.1"/>
    <property type="molecule type" value="Genomic_DNA"/>
</dbReference>
<evidence type="ECO:0000313" key="8">
    <source>
        <dbReference type="Proteomes" id="UP000051906"/>
    </source>
</evidence>
<reference evidence="7 8" key="1">
    <citation type="journal article" date="2015" name="Genome Announc.">
        <title>Expanding the biotechnology potential of lactobacilli through comparative genomics of 213 strains and associated genera.</title>
        <authorList>
            <person name="Sun Z."/>
            <person name="Harris H.M."/>
            <person name="McCann A."/>
            <person name="Guo C."/>
            <person name="Argimon S."/>
            <person name="Zhang W."/>
            <person name="Yang X."/>
            <person name="Jeffery I.B."/>
            <person name="Cooney J.C."/>
            <person name="Kagawa T.F."/>
            <person name="Liu W."/>
            <person name="Song Y."/>
            <person name="Salvetti E."/>
            <person name="Wrobel A."/>
            <person name="Rasinkangas P."/>
            <person name="Parkhill J."/>
            <person name="Rea M.C."/>
            <person name="O'Sullivan O."/>
            <person name="Ritari J."/>
            <person name="Douillard F.P."/>
            <person name="Paul Ross R."/>
            <person name="Yang R."/>
            <person name="Briner A.E."/>
            <person name="Felis G.E."/>
            <person name="de Vos W.M."/>
            <person name="Barrangou R."/>
            <person name="Klaenhammer T.R."/>
            <person name="Caufield P.W."/>
            <person name="Cui Y."/>
            <person name="Zhang H."/>
            <person name="O'Toole P.W."/>
        </authorList>
    </citation>
    <scope>NUCLEOTIDE SEQUENCE [LARGE SCALE GENOMIC DNA]</scope>
    <source>
        <strain evidence="7 8">DSM 22467</strain>
    </source>
</reference>
<dbReference type="GO" id="GO:0050071">
    <property type="term" value="F:phosphatidylglycerol lysyltransferase activity"/>
    <property type="evidence" value="ECO:0007669"/>
    <property type="project" value="UniProtKB-EC"/>
</dbReference>
<feature type="transmembrane region" description="Helical" evidence="6">
    <location>
        <begin position="141"/>
        <end position="167"/>
    </location>
</feature>
<dbReference type="PATRIC" id="fig|616990.3.peg.624"/>
<keyword evidence="8" id="KW-1185">Reference proteome</keyword>
<keyword evidence="2" id="KW-1003">Cell membrane</keyword>
<dbReference type="Pfam" id="PF03706">
    <property type="entry name" value="LPG_synthase_TM"/>
    <property type="match status" value="1"/>
</dbReference>
<dbReference type="PANTHER" id="PTHR37693">
    <property type="entry name" value="PHOSPHATIDYLGLYCEROL LYSYLTRANSFERASE"/>
    <property type="match status" value="1"/>
</dbReference>
<proteinExistence type="inferred from homology"/>
<dbReference type="GO" id="GO:0006629">
    <property type="term" value="P:lipid metabolic process"/>
    <property type="evidence" value="ECO:0007669"/>
    <property type="project" value="UniProtKB-KW"/>
</dbReference>
<keyword evidence="6" id="KW-0046">Antibiotic resistance</keyword>